<accession>A0ABM0IW81</accession>
<dbReference type="Proteomes" id="UP000694863">
    <property type="component" value="Unplaced"/>
</dbReference>
<dbReference type="Pfam" id="PF07859">
    <property type="entry name" value="Abhydrolase_3"/>
    <property type="match status" value="1"/>
</dbReference>
<dbReference type="PANTHER" id="PTHR48081">
    <property type="entry name" value="AB HYDROLASE SUPERFAMILY PROTEIN C4A8.06C"/>
    <property type="match status" value="1"/>
</dbReference>
<keyword evidence="1" id="KW-0378">Hydrolase</keyword>
<reference evidence="4" key="1">
    <citation type="submission" date="2025-08" db="UniProtKB">
        <authorList>
            <consortium name="RefSeq"/>
        </authorList>
    </citation>
    <scope>IDENTIFICATION</scope>
</reference>
<protein>
    <submittedName>
        <fullName evidence="4">Kynurenine formamidase</fullName>
    </submittedName>
</protein>
<evidence type="ECO:0000313" key="4">
    <source>
        <dbReference type="RefSeq" id="XP_004709176.1"/>
    </source>
</evidence>
<dbReference type="Gene3D" id="3.40.50.1820">
    <property type="entry name" value="alpha/beta hydrolase"/>
    <property type="match status" value="1"/>
</dbReference>
<dbReference type="InterPro" id="IPR029058">
    <property type="entry name" value="AB_hydrolase_fold"/>
</dbReference>
<dbReference type="GeneID" id="101653794"/>
<dbReference type="SUPFAM" id="SSF53474">
    <property type="entry name" value="alpha/beta-Hydrolases"/>
    <property type="match status" value="1"/>
</dbReference>
<keyword evidence="3" id="KW-1185">Reference proteome</keyword>
<feature type="domain" description="Alpha/beta hydrolase fold-3" evidence="2">
    <location>
        <begin position="91"/>
        <end position="280"/>
    </location>
</feature>
<dbReference type="RefSeq" id="XP_004709176.1">
    <property type="nucleotide sequence ID" value="XM_004709119.2"/>
</dbReference>
<proteinExistence type="predicted"/>
<dbReference type="InterPro" id="IPR050300">
    <property type="entry name" value="GDXG_lipolytic_enzyme"/>
</dbReference>
<sequence length="306" mass="34283">MEVSRADGGAEAPWKKMSKELLQIQYSPSRWVIRQSAEEALETYSQLGTQATSRARATKKILLDVSYGDGQREKLDIYFPDRVSSQTVRFFVFVHGGMWQCGSKDMSAFMVDPLTSWGVAVVIVAYDIAPIGTVDLMVDQLTRSLAFLQKQYPSNRGIYLCGHSAGAHLAAMMLLANWTEHGVTPNLKALFLLSGIYDLEPITHTSDNDLLHLTLEDAQKNSPQLLLPAMLKPVAPNPRMLVILAQHDSPEFQRQSREFFQVLCQGGWEVAFEELPDVDHFSVLENLSKADYLLSQMILKTIFSEA</sequence>
<evidence type="ECO:0000259" key="2">
    <source>
        <dbReference type="Pfam" id="PF07859"/>
    </source>
</evidence>
<dbReference type="PANTHER" id="PTHR48081:SF33">
    <property type="entry name" value="KYNURENINE FORMAMIDASE"/>
    <property type="match status" value="1"/>
</dbReference>
<dbReference type="InterPro" id="IPR013094">
    <property type="entry name" value="AB_hydrolase_3"/>
</dbReference>
<evidence type="ECO:0000256" key="1">
    <source>
        <dbReference type="ARBA" id="ARBA00022801"/>
    </source>
</evidence>
<name>A0ABM0IW81_ECHTE</name>
<organism evidence="3 4">
    <name type="scientific">Echinops telfairi</name>
    <name type="common">Lesser hedgehog tenrec</name>
    <dbReference type="NCBI Taxonomy" id="9371"/>
    <lineage>
        <taxon>Eukaryota</taxon>
        <taxon>Metazoa</taxon>
        <taxon>Chordata</taxon>
        <taxon>Craniata</taxon>
        <taxon>Vertebrata</taxon>
        <taxon>Euteleostomi</taxon>
        <taxon>Mammalia</taxon>
        <taxon>Eutheria</taxon>
        <taxon>Afrotheria</taxon>
        <taxon>Tenrecidae</taxon>
        <taxon>Tenrecinae</taxon>
        <taxon>Echinops</taxon>
    </lineage>
</organism>
<gene>
    <name evidence="4" type="primary">AFMID</name>
</gene>
<evidence type="ECO:0000313" key="3">
    <source>
        <dbReference type="Proteomes" id="UP000694863"/>
    </source>
</evidence>